<dbReference type="PANTHER" id="PTHR43586">
    <property type="entry name" value="CYSTEINE DESULFURASE"/>
    <property type="match status" value="1"/>
</dbReference>
<evidence type="ECO:0000256" key="6">
    <source>
        <dbReference type="ARBA" id="ARBA00050776"/>
    </source>
</evidence>
<dbReference type="GO" id="GO:0031071">
    <property type="term" value="F:cysteine desulfurase activity"/>
    <property type="evidence" value="ECO:0007669"/>
    <property type="project" value="UniProtKB-UniRule"/>
</dbReference>
<dbReference type="EC" id="2.8.1.7" evidence="8"/>
<keyword evidence="5 8" id="KW-0663">Pyridoxal phosphate</keyword>
<dbReference type="PIRSF" id="PIRSF005572">
    <property type="entry name" value="NifS"/>
    <property type="match status" value="1"/>
</dbReference>
<keyword evidence="11" id="KW-1185">Reference proteome</keyword>
<evidence type="ECO:0000313" key="10">
    <source>
        <dbReference type="EMBL" id="MBB5175781.1"/>
    </source>
</evidence>
<comment type="cofactor">
    <cofactor evidence="1 7">
        <name>pyridoxal 5'-phosphate</name>
        <dbReference type="ChEBI" id="CHEBI:597326"/>
    </cofactor>
</comment>
<dbReference type="Gene3D" id="3.40.640.10">
    <property type="entry name" value="Type I PLP-dependent aspartate aminotransferase-like (Major domain)"/>
    <property type="match status" value="1"/>
</dbReference>
<dbReference type="EMBL" id="JACHHF010000003">
    <property type="protein sequence ID" value="MBB5175781.1"/>
    <property type="molecule type" value="Genomic_DNA"/>
</dbReference>
<dbReference type="InterPro" id="IPR015422">
    <property type="entry name" value="PyrdxlP-dep_Trfase_small"/>
</dbReference>
<dbReference type="GO" id="GO:0016829">
    <property type="term" value="F:lyase activity"/>
    <property type="evidence" value="ECO:0007669"/>
    <property type="project" value="UniProtKB-KW"/>
</dbReference>
<dbReference type="PANTHER" id="PTHR43586:SF8">
    <property type="entry name" value="CYSTEINE DESULFURASE 1, CHLOROPLASTIC"/>
    <property type="match status" value="1"/>
</dbReference>
<dbReference type="SUPFAM" id="SSF53383">
    <property type="entry name" value="PLP-dependent transferases"/>
    <property type="match status" value="1"/>
</dbReference>
<dbReference type="InterPro" id="IPR015421">
    <property type="entry name" value="PyrdxlP-dep_Trfase_major"/>
</dbReference>
<dbReference type="NCBIfam" id="TIGR01979">
    <property type="entry name" value="sufS"/>
    <property type="match status" value="1"/>
</dbReference>
<comment type="catalytic activity">
    <reaction evidence="6 8">
        <text>(sulfur carrier)-H + L-cysteine = (sulfur carrier)-SH + L-alanine</text>
        <dbReference type="Rhea" id="RHEA:43892"/>
        <dbReference type="Rhea" id="RHEA-COMP:14737"/>
        <dbReference type="Rhea" id="RHEA-COMP:14739"/>
        <dbReference type="ChEBI" id="CHEBI:29917"/>
        <dbReference type="ChEBI" id="CHEBI:35235"/>
        <dbReference type="ChEBI" id="CHEBI:57972"/>
        <dbReference type="ChEBI" id="CHEBI:64428"/>
        <dbReference type="EC" id="2.8.1.7"/>
    </reaction>
</comment>
<dbReference type="Pfam" id="PF00266">
    <property type="entry name" value="Aminotran_5"/>
    <property type="match status" value="1"/>
</dbReference>
<comment type="function">
    <text evidence="2 8">Catalyzes the removal of elemental sulfur and selenium atoms from L-cysteine, L-cystine, L-selenocysteine, and L-selenocystine to produce L-alanine.</text>
</comment>
<protein>
    <recommendedName>
        <fullName evidence="8">Cysteine desulfurase</fullName>
        <ecNumber evidence="8">2.8.1.7</ecNumber>
    </recommendedName>
</protein>
<sequence>MDINKIRQDFKVLDEKVNGNALTYLDTSATSLTPDRVVDKTNEYYFKYNANVHRGVHTLGTLATDAYESARMKVRKFINAKRFEEIIYTRGTTAALNLVARSLGDYAVEAGDEIVVTEMEHHANIVPWQQLAKRKGAKLVFIPLESDGTIKLESVESVMSEKTKIVAIAHVSNVLGTVNDVKSIAKIAHDNDAYIVVDGAQAVPHMTVDVQDLDVDFYAFSSHKMLGPTGVGVLYGKAEILDHLEPVEYGGDMIDYVYKEDATWTDLPVKFEAGTPMIAEAIGLGEAIDYLTEVGMDNIHDYEQELVNYAYEQMQKIDGITIYGPKERAGLITFNLDGVHPHDLATALDQDGIAVRAGHHCAQPLMKWLDTNSTARASFYIYNTKEEVDTFIRGLERTKEFFSYEF</sequence>
<dbReference type="InterPro" id="IPR016454">
    <property type="entry name" value="Cysteine_dSase"/>
</dbReference>
<evidence type="ECO:0000256" key="2">
    <source>
        <dbReference type="ARBA" id="ARBA00002824"/>
    </source>
</evidence>
<comment type="caution">
    <text evidence="10">The sequence shown here is derived from an EMBL/GenBank/DDBJ whole genome shotgun (WGS) entry which is preliminary data.</text>
</comment>
<proteinExistence type="inferred from homology"/>
<evidence type="ECO:0000256" key="1">
    <source>
        <dbReference type="ARBA" id="ARBA00001933"/>
    </source>
</evidence>
<dbReference type="CDD" id="cd06453">
    <property type="entry name" value="SufS_like"/>
    <property type="match status" value="1"/>
</dbReference>
<dbReference type="PROSITE" id="PS00595">
    <property type="entry name" value="AA_TRANSFER_CLASS_5"/>
    <property type="match status" value="1"/>
</dbReference>
<reference evidence="10 11" key="1">
    <citation type="submission" date="2020-08" db="EMBL/GenBank/DDBJ databases">
        <title>Genomic Encyclopedia of Type Strains, Phase IV (KMG-IV): sequencing the most valuable type-strain genomes for metagenomic binning, comparative biology and taxonomic classification.</title>
        <authorList>
            <person name="Goeker M."/>
        </authorList>
    </citation>
    <scope>NUCLEOTIDE SEQUENCE [LARGE SCALE GENOMIC DNA]</scope>
    <source>
        <strain evidence="10 11">DSM 19163</strain>
    </source>
</reference>
<dbReference type="Proteomes" id="UP000579136">
    <property type="component" value="Unassembled WGS sequence"/>
</dbReference>
<dbReference type="Gene3D" id="3.90.1150.10">
    <property type="entry name" value="Aspartate Aminotransferase, domain 1"/>
    <property type="match status" value="1"/>
</dbReference>
<feature type="domain" description="Aminotransferase class V" evidence="9">
    <location>
        <begin position="23"/>
        <end position="391"/>
    </location>
</feature>
<dbReference type="InterPro" id="IPR020578">
    <property type="entry name" value="Aminotrans_V_PyrdxlP_BS"/>
</dbReference>
<dbReference type="GO" id="GO:0006534">
    <property type="term" value="P:cysteine metabolic process"/>
    <property type="evidence" value="ECO:0007669"/>
    <property type="project" value="UniProtKB-UniRule"/>
</dbReference>
<keyword evidence="10" id="KW-0456">Lyase</keyword>
<dbReference type="InterPro" id="IPR010970">
    <property type="entry name" value="Cys_dSase_SufS"/>
</dbReference>
<dbReference type="RefSeq" id="WP_183673391.1">
    <property type="nucleotide sequence ID" value="NZ_CBCRYX010000002.1"/>
</dbReference>
<dbReference type="InterPro" id="IPR000192">
    <property type="entry name" value="Aminotrans_V_dom"/>
</dbReference>
<keyword evidence="4 8" id="KW-0808">Transferase</keyword>
<dbReference type="AlphaFoldDB" id="A0A9Q2HFE5"/>
<evidence type="ECO:0000259" key="9">
    <source>
        <dbReference type="Pfam" id="PF00266"/>
    </source>
</evidence>
<evidence type="ECO:0000313" key="11">
    <source>
        <dbReference type="Proteomes" id="UP000579136"/>
    </source>
</evidence>
<evidence type="ECO:0000256" key="5">
    <source>
        <dbReference type="ARBA" id="ARBA00022898"/>
    </source>
</evidence>
<dbReference type="InterPro" id="IPR015424">
    <property type="entry name" value="PyrdxlP-dep_Trfase"/>
</dbReference>
<accession>A0A9Q2HFE5</accession>
<evidence type="ECO:0000256" key="3">
    <source>
        <dbReference type="ARBA" id="ARBA00010447"/>
    </source>
</evidence>
<name>A0A9Q2HFE5_9STAP</name>
<comment type="similarity">
    <text evidence="3 8">Belongs to the class-V pyridoxal-phosphate-dependent aminotransferase family. Csd subfamily.</text>
</comment>
<evidence type="ECO:0000256" key="4">
    <source>
        <dbReference type="ARBA" id="ARBA00022679"/>
    </source>
</evidence>
<organism evidence="10 11">
    <name type="scientific">Nosocomiicoccus ampullae</name>
    <dbReference type="NCBI Taxonomy" id="489910"/>
    <lineage>
        <taxon>Bacteria</taxon>
        <taxon>Bacillati</taxon>
        <taxon>Bacillota</taxon>
        <taxon>Bacilli</taxon>
        <taxon>Bacillales</taxon>
        <taxon>Staphylococcaceae</taxon>
        <taxon>Nosocomiicoccus</taxon>
    </lineage>
</organism>
<evidence type="ECO:0000256" key="8">
    <source>
        <dbReference type="RuleBase" id="RU004506"/>
    </source>
</evidence>
<dbReference type="GO" id="GO:0030170">
    <property type="term" value="F:pyridoxal phosphate binding"/>
    <property type="evidence" value="ECO:0007669"/>
    <property type="project" value="UniProtKB-UniRule"/>
</dbReference>
<evidence type="ECO:0000256" key="7">
    <source>
        <dbReference type="RuleBase" id="RU004504"/>
    </source>
</evidence>
<gene>
    <name evidence="10" type="ORF">HNQ45_000656</name>
</gene>